<gene>
    <name evidence="2" type="ORF">ACFSYC_14010</name>
</gene>
<dbReference type="RefSeq" id="WP_377128818.1">
    <property type="nucleotide sequence ID" value="NZ_JBHUHN010000001.1"/>
</dbReference>
<dbReference type="SUPFAM" id="SSF54593">
    <property type="entry name" value="Glyoxalase/Bleomycin resistance protein/Dihydroxybiphenyl dioxygenase"/>
    <property type="match status" value="1"/>
</dbReference>
<keyword evidence="3" id="KW-1185">Reference proteome</keyword>
<protein>
    <submittedName>
        <fullName evidence="2">VOC family protein</fullName>
    </submittedName>
</protein>
<dbReference type="InterPro" id="IPR037523">
    <property type="entry name" value="VOC_core"/>
</dbReference>
<comment type="caution">
    <text evidence="2">The sequence shown here is derived from an EMBL/GenBank/DDBJ whole genome shotgun (WGS) entry which is preliminary data.</text>
</comment>
<dbReference type="Pfam" id="PF00903">
    <property type="entry name" value="Glyoxalase"/>
    <property type="match status" value="1"/>
</dbReference>
<sequence length="123" mass="14150">MITFKRTDHVNVCVPIEKIEEAHTFYADVLGLTPKPRPDHVFDTPGYWFALADIEFHVGVEPVSGNTFRHTAFEVTDLSACRQHLIENGISIDEQPFIEGRDRFMFSDPFGNRMELLEYFSPS</sequence>
<evidence type="ECO:0000259" key="1">
    <source>
        <dbReference type="PROSITE" id="PS51819"/>
    </source>
</evidence>
<accession>A0ABW5XPV4</accession>
<name>A0ABW5XPV4_9SPHI</name>
<dbReference type="PANTHER" id="PTHR39175:SF1">
    <property type="entry name" value="FAMILY PROTEIN, PUTATIVE (AFU_ORTHOLOGUE AFUA_3G15060)-RELATED"/>
    <property type="match status" value="1"/>
</dbReference>
<reference evidence="3" key="1">
    <citation type="journal article" date="2019" name="Int. J. Syst. Evol. Microbiol.">
        <title>The Global Catalogue of Microorganisms (GCM) 10K type strain sequencing project: providing services to taxonomists for standard genome sequencing and annotation.</title>
        <authorList>
            <consortium name="The Broad Institute Genomics Platform"/>
            <consortium name="The Broad Institute Genome Sequencing Center for Infectious Disease"/>
            <person name="Wu L."/>
            <person name="Ma J."/>
        </authorList>
    </citation>
    <scope>NUCLEOTIDE SEQUENCE [LARGE SCALE GENOMIC DNA]</scope>
    <source>
        <strain evidence="3">KCTC 52232</strain>
    </source>
</reference>
<dbReference type="Gene3D" id="3.10.180.10">
    <property type="entry name" value="2,3-Dihydroxybiphenyl 1,2-Dioxygenase, domain 1"/>
    <property type="match status" value="1"/>
</dbReference>
<evidence type="ECO:0000313" key="2">
    <source>
        <dbReference type="EMBL" id="MFD2865810.1"/>
    </source>
</evidence>
<dbReference type="PANTHER" id="PTHR39175">
    <property type="entry name" value="FAMILY PROTEIN, PUTATIVE (AFU_ORTHOLOGUE AFUA_3G15060)-RELATED"/>
    <property type="match status" value="1"/>
</dbReference>
<dbReference type="Proteomes" id="UP001597601">
    <property type="component" value="Unassembled WGS sequence"/>
</dbReference>
<proteinExistence type="predicted"/>
<feature type="domain" description="VOC" evidence="1">
    <location>
        <begin position="6"/>
        <end position="119"/>
    </location>
</feature>
<dbReference type="InterPro" id="IPR029068">
    <property type="entry name" value="Glyas_Bleomycin-R_OHBP_Dase"/>
</dbReference>
<evidence type="ECO:0000313" key="3">
    <source>
        <dbReference type="Proteomes" id="UP001597601"/>
    </source>
</evidence>
<dbReference type="PROSITE" id="PS51819">
    <property type="entry name" value="VOC"/>
    <property type="match status" value="1"/>
</dbReference>
<dbReference type="InterPro" id="IPR004360">
    <property type="entry name" value="Glyas_Fos-R_dOase_dom"/>
</dbReference>
<organism evidence="2 3">
    <name type="scientific">Mucilaginibacter antarcticus</name>
    <dbReference type="NCBI Taxonomy" id="1855725"/>
    <lineage>
        <taxon>Bacteria</taxon>
        <taxon>Pseudomonadati</taxon>
        <taxon>Bacteroidota</taxon>
        <taxon>Sphingobacteriia</taxon>
        <taxon>Sphingobacteriales</taxon>
        <taxon>Sphingobacteriaceae</taxon>
        <taxon>Mucilaginibacter</taxon>
    </lineage>
</organism>
<dbReference type="EMBL" id="JBHUON010000017">
    <property type="protein sequence ID" value="MFD2865810.1"/>
    <property type="molecule type" value="Genomic_DNA"/>
</dbReference>